<dbReference type="GO" id="GO:0006508">
    <property type="term" value="P:proteolysis"/>
    <property type="evidence" value="ECO:0007669"/>
    <property type="project" value="UniProtKB-KW"/>
</dbReference>
<comment type="caution">
    <text evidence="1">The sequence shown here is derived from an EMBL/GenBank/DDBJ whole genome shotgun (WGS) entry which is preliminary data.</text>
</comment>
<dbReference type="GO" id="GO:0008233">
    <property type="term" value="F:peptidase activity"/>
    <property type="evidence" value="ECO:0007669"/>
    <property type="project" value="UniProtKB-KW"/>
</dbReference>
<dbReference type="Proteomes" id="UP000382540">
    <property type="component" value="Unassembled WGS sequence"/>
</dbReference>
<proteinExistence type="predicted"/>
<dbReference type="AlphaFoldDB" id="A0A774Z9X2"/>
<dbReference type="EMBL" id="AAAGZE010000115">
    <property type="protein sequence ID" value="EAC1535089.1"/>
    <property type="molecule type" value="Genomic_DNA"/>
</dbReference>
<sequence>MPITLHSRRFSLCINKEHTMQYAIAGWPVAGCPS</sequence>
<reference evidence="1 2" key="1">
    <citation type="submission" date="2018-10" db="EMBL/GenBank/DDBJ databases">
        <authorList>
            <consortium name="NARMS: The National Antimicrobial Resistance Monitoring System"/>
        </authorList>
    </citation>
    <scope>NUCLEOTIDE SEQUENCE [LARGE SCALE GENOMIC DNA]</scope>
    <source>
        <strain evidence="1 2">CVM N17EC1330</strain>
    </source>
</reference>
<protein>
    <submittedName>
        <fullName evidence="1">Protease FtsH-inhibitory lysogeny factor CIII</fullName>
    </submittedName>
</protein>
<feature type="non-terminal residue" evidence="1">
    <location>
        <position position="34"/>
    </location>
</feature>
<organism evidence="1 2">
    <name type="scientific">Escherichia coli</name>
    <dbReference type="NCBI Taxonomy" id="562"/>
    <lineage>
        <taxon>Bacteria</taxon>
        <taxon>Pseudomonadati</taxon>
        <taxon>Pseudomonadota</taxon>
        <taxon>Gammaproteobacteria</taxon>
        <taxon>Enterobacterales</taxon>
        <taxon>Enterobacteriaceae</taxon>
        <taxon>Escherichia</taxon>
    </lineage>
</organism>
<accession>A0A774Z9X2</accession>
<evidence type="ECO:0000313" key="1">
    <source>
        <dbReference type="EMBL" id="EAC1535089.1"/>
    </source>
</evidence>
<evidence type="ECO:0000313" key="2">
    <source>
        <dbReference type="Proteomes" id="UP000382540"/>
    </source>
</evidence>
<keyword evidence="1" id="KW-0378">Hydrolase</keyword>
<keyword evidence="1" id="KW-0645">Protease</keyword>
<name>A0A774Z9X2_ECOLX</name>
<gene>
    <name evidence="1" type="ORF">D9J61_24270</name>
</gene>